<sequence>MYQAGTLSGNPVAVAAGLATMRVLTDDVYTHLGALADRLIGGVSAAFGEAGVTHAVGRAGTLFSYFLGLADAPVTFEQAAAQDTGAFAGFFHAMHDAGVYLPPARSRRGSCRTSTPRRTSTRSSPRHRPGRSAPDALTPGSLGVTECPVSEESAHSVTRSAPLPGLTSRRPPP</sequence>
<evidence type="ECO:0008006" key="5">
    <source>
        <dbReference type="Google" id="ProtNLM"/>
    </source>
</evidence>
<comment type="cofactor">
    <cofactor evidence="1">
        <name>pyridoxal 5'-phosphate</name>
        <dbReference type="ChEBI" id="CHEBI:597326"/>
    </cofactor>
</comment>
<comment type="caution">
    <text evidence="3">The sequence shown here is derived from an EMBL/GenBank/DDBJ whole genome shotgun (WGS) entry which is preliminary data.</text>
</comment>
<feature type="compositionally biased region" description="Low complexity" evidence="2">
    <location>
        <begin position="111"/>
        <end position="123"/>
    </location>
</feature>
<feature type="region of interest" description="Disordered" evidence="2">
    <location>
        <begin position="102"/>
        <end position="173"/>
    </location>
</feature>
<dbReference type="Gene3D" id="3.90.1150.10">
    <property type="entry name" value="Aspartate Aminotransferase, domain 1"/>
    <property type="match status" value="1"/>
</dbReference>
<dbReference type="Proteomes" id="UP001157125">
    <property type="component" value="Unassembled WGS sequence"/>
</dbReference>
<dbReference type="InterPro" id="IPR015424">
    <property type="entry name" value="PyrdxlP-dep_Trfase"/>
</dbReference>
<evidence type="ECO:0000313" key="3">
    <source>
        <dbReference type="EMBL" id="GMA34297.1"/>
    </source>
</evidence>
<proteinExistence type="predicted"/>
<accession>A0ABQ6IBD5</accession>
<dbReference type="PANTHER" id="PTHR43713:SF3">
    <property type="entry name" value="GLUTAMATE-1-SEMIALDEHYDE 2,1-AMINOMUTASE 1, CHLOROPLASTIC-RELATED"/>
    <property type="match status" value="1"/>
</dbReference>
<dbReference type="PANTHER" id="PTHR43713">
    <property type="entry name" value="GLUTAMATE-1-SEMIALDEHYDE 2,1-AMINOMUTASE"/>
    <property type="match status" value="1"/>
</dbReference>
<dbReference type="InterPro" id="IPR015421">
    <property type="entry name" value="PyrdxlP-dep_Trfase_major"/>
</dbReference>
<dbReference type="EMBL" id="BSUN01000001">
    <property type="protein sequence ID" value="GMA34297.1"/>
    <property type="molecule type" value="Genomic_DNA"/>
</dbReference>
<dbReference type="Gene3D" id="3.40.640.10">
    <property type="entry name" value="Type I PLP-dependent aspartate aminotransferase-like (Major domain)"/>
    <property type="match status" value="1"/>
</dbReference>
<organism evidence="3 4">
    <name type="scientific">Demequina litorisediminis</name>
    <dbReference type="NCBI Taxonomy" id="1849022"/>
    <lineage>
        <taxon>Bacteria</taxon>
        <taxon>Bacillati</taxon>
        <taxon>Actinomycetota</taxon>
        <taxon>Actinomycetes</taxon>
        <taxon>Micrococcales</taxon>
        <taxon>Demequinaceae</taxon>
        <taxon>Demequina</taxon>
    </lineage>
</organism>
<evidence type="ECO:0000256" key="1">
    <source>
        <dbReference type="ARBA" id="ARBA00001933"/>
    </source>
</evidence>
<keyword evidence="4" id="KW-1185">Reference proteome</keyword>
<name>A0ABQ6IBD5_9MICO</name>
<protein>
    <recommendedName>
        <fullName evidence="5">Glutamate-1-semialdehyde 2,1-aminomutase</fullName>
    </recommendedName>
</protein>
<dbReference type="SUPFAM" id="SSF53383">
    <property type="entry name" value="PLP-dependent transferases"/>
    <property type="match status" value="1"/>
</dbReference>
<evidence type="ECO:0000313" key="4">
    <source>
        <dbReference type="Proteomes" id="UP001157125"/>
    </source>
</evidence>
<dbReference type="InterPro" id="IPR015422">
    <property type="entry name" value="PyrdxlP-dep_Trfase_small"/>
</dbReference>
<gene>
    <name evidence="3" type="ORF">GCM10025876_05010</name>
</gene>
<reference evidence="4" key="1">
    <citation type="journal article" date="2019" name="Int. J. Syst. Evol. Microbiol.">
        <title>The Global Catalogue of Microorganisms (GCM) 10K type strain sequencing project: providing services to taxonomists for standard genome sequencing and annotation.</title>
        <authorList>
            <consortium name="The Broad Institute Genomics Platform"/>
            <consortium name="The Broad Institute Genome Sequencing Center for Infectious Disease"/>
            <person name="Wu L."/>
            <person name="Ma J."/>
        </authorList>
    </citation>
    <scope>NUCLEOTIDE SEQUENCE [LARGE SCALE GENOMIC DNA]</scope>
    <source>
        <strain evidence="4">NBRC 112299</strain>
    </source>
</reference>
<evidence type="ECO:0000256" key="2">
    <source>
        <dbReference type="SAM" id="MobiDB-lite"/>
    </source>
</evidence>